<gene>
    <name evidence="1" type="ORF">LTSEMON_1675</name>
</gene>
<protein>
    <submittedName>
        <fullName evidence="1">Uncharacterized protein</fullName>
    </submittedName>
</protein>
<sequence>MNEVDICSLIPGCCPVWLSPAQLLLLNQMKQNAPTVLAPLPEKTG</sequence>
<proteinExistence type="predicted"/>
<reference evidence="1 2" key="1">
    <citation type="journal article" date="2011" name="BMC Genomics">
        <title>Genome sequencing reveals diversification of virulence factor content and possible host adaptation in distinct subpopulations of Salmonella enterica.</title>
        <authorList>
            <person name="den Bakker H.C."/>
            <person name="Moreno Switt A.I."/>
            <person name="Govoni G."/>
            <person name="Cummings C.A."/>
            <person name="Ranieri M.L."/>
            <person name="Degoricija L."/>
            <person name="Hoelzer K."/>
            <person name="Rodriguez-Rivera L.D."/>
            <person name="Brown S."/>
            <person name="Bolchacova E."/>
            <person name="Furtado M.R."/>
            <person name="Wiedmann M."/>
        </authorList>
    </citation>
    <scope>NUCLEOTIDE SEQUENCE [LARGE SCALE GENOMIC DNA]</scope>
    <source>
        <strain evidence="1 2">S5-403</strain>
    </source>
</reference>
<dbReference type="EMBL" id="AFCS01000412">
    <property type="protein sequence ID" value="EHC80463.1"/>
    <property type="molecule type" value="Genomic_DNA"/>
</dbReference>
<accession>G5Q1F2</accession>
<dbReference type="PATRIC" id="fig|913242.3.peg.1491"/>
<evidence type="ECO:0000313" key="1">
    <source>
        <dbReference type="EMBL" id="EHC80463.1"/>
    </source>
</evidence>
<evidence type="ECO:0000313" key="2">
    <source>
        <dbReference type="Proteomes" id="UP000003221"/>
    </source>
</evidence>
<organism evidence="1 2">
    <name type="scientific">Salmonella enterica subsp. enterica serovar Montevideo str. S5-403</name>
    <dbReference type="NCBI Taxonomy" id="913242"/>
    <lineage>
        <taxon>Bacteria</taxon>
        <taxon>Pseudomonadati</taxon>
        <taxon>Pseudomonadota</taxon>
        <taxon>Gammaproteobacteria</taxon>
        <taxon>Enterobacterales</taxon>
        <taxon>Enterobacteriaceae</taxon>
        <taxon>Salmonella</taxon>
    </lineage>
</organism>
<dbReference type="Proteomes" id="UP000003221">
    <property type="component" value="Unassembled WGS sequence"/>
</dbReference>
<comment type="caution">
    <text evidence="1">The sequence shown here is derived from an EMBL/GenBank/DDBJ whole genome shotgun (WGS) entry which is preliminary data.</text>
</comment>
<dbReference type="AlphaFoldDB" id="G5Q1F2"/>
<name>G5Q1F2_SALMO</name>